<accession>A0A653D1Y7</accession>
<gene>
    <name evidence="2" type="ORF">CALMAC_LOCUS13735</name>
</gene>
<sequence>MHLYNNSALILLTLASVSVALGHILKKRTSRARRTRWSRGWLLRRKGRGTLALLNTELRFEDPEAYKNFLRMDTAQFNVLLNLVRDDINKQDTLMRESISAEHRLNVTLRFLATGESFRSLMYSTRIHESTISKFIPEVCRAIYKHLKVRYIKTPHTQEDWAEIAVGYEKNWNFPNCIGALDGRHISFSPPISAGSYYHNYKGTSSIVLLGLVDANYRFIYINVGVNGR</sequence>
<reference evidence="2 3" key="1">
    <citation type="submission" date="2019-01" db="EMBL/GenBank/DDBJ databases">
        <authorList>
            <person name="Sayadi A."/>
        </authorList>
    </citation>
    <scope>NUCLEOTIDE SEQUENCE [LARGE SCALE GENOMIC DNA]</scope>
</reference>
<dbReference type="Proteomes" id="UP000410492">
    <property type="component" value="Unassembled WGS sequence"/>
</dbReference>
<feature type="signal peptide" evidence="1">
    <location>
        <begin position="1"/>
        <end position="22"/>
    </location>
</feature>
<dbReference type="InterPro" id="IPR045249">
    <property type="entry name" value="HARBI1-like"/>
</dbReference>
<organism evidence="2 3">
    <name type="scientific">Callosobruchus maculatus</name>
    <name type="common">Southern cowpea weevil</name>
    <name type="synonym">Pulse bruchid</name>
    <dbReference type="NCBI Taxonomy" id="64391"/>
    <lineage>
        <taxon>Eukaryota</taxon>
        <taxon>Metazoa</taxon>
        <taxon>Ecdysozoa</taxon>
        <taxon>Arthropoda</taxon>
        <taxon>Hexapoda</taxon>
        <taxon>Insecta</taxon>
        <taxon>Pterygota</taxon>
        <taxon>Neoptera</taxon>
        <taxon>Endopterygota</taxon>
        <taxon>Coleoptera</taxon>
        <taxon>Polyphaga</taxon>
        <taxon>Cucujiformia</taxon>
        <taxon>Chrysomeloidea</taxon>
        <taxon>Chrysomelidae</taxon>
        <taxon>Bruchinae</taxon>
        <taxon>Bruchini</taxon>
        <taxon>Callosobruchus</taxon>
    </lineage>
</organism>
<keyword evidence="3" id="KW-1185">Reference proteome</keyword>
<feature type="non-terminal residue" evidence="2">
    <location>
        <position position="229"/>
    </location>
</feature>
<dbReference type="AlphaFoldDB" id="A0A653D1Y7"/>
<evidence type="ECO:0008006" key="4">
    <source>
        <dbReference type="Google" id="ProtNLM"/>
    </source>
</evidence>
<name>A0A653D1Y7_CALMS</name>
<feature type="chain" id="PRO_5024836553" description="DDE Tnp4 domain-containing protein" evidence="1">
    <location>
        <begin position="23"/>
        <end position="229"/>
    </location>
</feature>
<evidence type="ECO:0000313" key="2">
    <source>
        <dbReference type="EMBL" id="VEN54188.1"/>
    </source>
</evidence>
<proteinExistence type="predicted"/>
<dbReference type="PANTHER" id="PTHR22930:SF269">
    <property type="entry name" value="NUCLEASE HARBI1-LIKE PROTEIN"/>
    <property type="match status" value="1"/>
</dbReference>
<dbReference type="PANTHER" id="PTHR22930">
    <property type="match status" value="1"/>
</dbReference>
<evidence type="ECO:0000313" key="3">
    <source>
        <dbReference type="Proteomes" id="UP000410492"/>
    </source>
</evidence>
<keyword evidence="1" id="KW-0732">Signal</keyword>
<protein>
    <recommendedName>
        <fullName evidence="4">DDE Tnp4 domain-containing protein</fullName>
    </recommendedName>
</protein>
<dbReference type="OrthoDB" id="6761337at2759"/>
<evidence type="ECO:0000256" key="1">
    <source>
        <dbReference type="SAM" id="SignalP"/>
    </source>
</evidence>
<dbReference type="EMBL" id="CAACVG010009784">
    <property type="protein sequence ID" value="VEN54188.1"/>
    <property type="molecule type" value="Genomic_DNA"/>
</dbReference>